<gene>
    <name evidence="3" type="ORF">G4D64_13655</name>
    <name evidence="2" type="ORF">H1Z61_13930</name>
</gene>
<keyword evidence="4" id="KW-1185">Reference proteome</keyword>
<dbReference type="EMBL" id="JACEIO010000037">
    <property type="protein sequence ID" value="MBA4538202.1"/>
    <property type="molecule type" value="Genomic_DNA"/>
</dbReference>
<dbReference type="InterPro" id="IPR036866">
    <property type="entry name" value="RibonucZ/Hydroxyglut_hydro"/>
</dbReference>
<dbReference type="InterPro" id="IPR050662">
    <property type="entry name" value="Sec-metab_biosynth-thioest"/>
</dbReference>
<dbReference type="RefSeq" id="WP_163242927.1">
    <property type="nucleotide sequence ID" value="NZ_CP082780.1"/>
</dbReference>
<dbReference type="SUPFAM" id="SSF56281">
    <property type="entry name" value="Metallo-hydrolase/oxidoreductase"/>
    <property type="match status" value="1"/>
</dbReference>
<evidence type="ECO:0000313" key="2">
    <source>
        <dbReference type="EMBL" id="MBA4538202.1"/>
    </source>
</evidence>
<evidence type="ECO:0000259" key="1">
    <source>
        <dbReference type="SMART" id="SM00849"/>
    </source>
</evidence>
<comment type="caution">
    <text evidence="3">The sequence shown here is derived from an EMBL/GenBank/DDBJ whole genome shotgun (WGS) entry which is preliminary data.</text>
</comment>
<organism evidence="3 4">
    <name type="scientific">Bacillus aquiflavi</name>
    <dbReference type="NCBI Taxonomy" id="2672567"/>
    <lineage>
        <taxon>Bacteria</taxon>
        <taxon>Bacillati</taxon>
        <taxon>Bacillota</taxon>
        <taxon>Bacilli</taxon>
        <taxon>Bacillales</taxon>
        <taxon>Bacillaceae</taxon>
        <taxon>Bacillus</taxon>
    </lineage>
</organism>
<reference evidence="2 5" key="2">
    <citation type="submission" date="2020-07" db="EMBL/GenBank/DDBJ databases">
        <authorList>
            <person name="Feng H."/>
        </authorList>
    </citation>
    <scope>NUCLEOTIDE SEQUENCE [LARGE SCALE GENOMIC DNA]</scope>
    <source>
        <strain evidence="2">S-12</strain>
        <strain evidence="5">s-12</strain>
    </source>
</reference>
<dbReference type="GO" id="GO:0016787">
    <property type="term" value="F:hydrolase activity"/>
    <property type="evidence" value="ECO:0007669"/>
    <property type="project" value="UniProtKB-KW"/>
</dbReference>
<feature type="domain" description="Metallo-beta-lactamase" evidence="1">
    <location>
        <begin position="21"/>
        <end position="234"/>
    </location>
</feature>
<reference evidence="3 4" key="1">
    <citation type="submission" date="2020-02" db="EMBL/GenBank/DDBJ databases">
        <title>Bacillus aquiflavi sp. nov., isolated from yellow water of strong flavor Chinese baijiu in Yibin region of China.</title>
        <authorList>
            <person name="Xie J."/>
        </authorList>
    </citation>
    <scope>NUCLEOTIDE SEQUENCE [LARGE SCALE GENOMIC DNA]</scope>
    <source>
        <strain evidence="3 4">3H-10</strain>
    </source>
</reference>
<dbReference type="Proteomes" id="UP000570010">
    <property type="component" value="Unassembled WGS sequence"/>
</dbReference>
<evidence type="ECO:0000313" key="3">
    <source>
        <dbReference type="EMBL" id="NEY82521.1"/>
    </source>
</evidence>
<proteinExistence type="predicted"/>
<dbReference type="EMBL" id="JAAIWN010000037">
    <property type="protein sequence ID" value="NEY82521.1"/>
    <property type="molecule type" value="Genomic_DNA"/>
</dbReference>
<keyword evidence="3" id="KW-0378">Hydrolase</keyword>
<dbReference type="Pfam" id="PF00753">
    <property type="entry name" value="Lactamase_B"/>
    <property type="match status" value="1"/>
</dbReference>
<dbReference type="PANTHER" id="PTHR23131:SF4">
    <property type="entry name" value="METALLO-BETA-LACTAMASE SUPERFAMILY POTEIN"/>
    <property type="match status" value="1"/>
</dbReference>
<sequence length="318" mass="36512">MVEWINGIAKITVPTPFAVGDVHVYVIKGDRLTLIDAGVKTPAAWEAFKHQLKDLKLIPQDIEQVVLTHHHPDHIGMLDFFLPDLEVYGHPVNERWINRTADFMKQYDAFYLQLFKDSGVPDRLFPKIQQMKKTLQFACNRSLTGTLLEGDTPPGMYGWSVIETPGHAQSHIGLLDERRGLFIGGDHLLAHISSNPLLEPPLPGKAERPKPQLQYNESLKKLLSYPIEKIYPGHGPDVLNIHELVEKRLSRQHDRAMQVKEMIHEKPLTTFEICKRLFPKVYERELSLTMSETIAQIDYLQSLDQIHKLEENGQIFYC</sequence>
<dbReference type="SMART" id="SM00849">
    <property type="entry name" value="Lactamase_B"/>
    <property type="match status" value="1"/>
</dbReference>
<evidence type="ECO:0000313" key="4">
    <source>
        <dbReference type="Proteomes" id="UP000472971"/>
    </source>
</evidence>
<protein>
    <submittedName>
        <fullName evidence="3">MBL fold metallo-hydrolase</fullName>
    </submittedName>
</protein>
<dbReference type="InterPro" id="IPR001279">
    <property type="entry name" value="Metallo-B-lactamas"/>
</dbReference>
<dbReference type="AlphaFoldDB" id="A0A6B3W3U1"/>
<dbReference type="Proteomes" id="UP000472971">
    <property type="component" value="Unassembled WGS sequence"/>
</dbReference>
<accession>A0A6B3W3U1</accession>
<dbReference type="PANTHER" id="PTHR23131">
    <property type="entry name" value="ENDORIBONUCLEASE LACTB2"/>
    <property type="match status" value="1"/>
</dbReference>
<evidence type="ECO:0000313" key="5">
    <source>
        <dbReference type="Proteomes" id="UP000570010"/>
    </source>
</evidence>
<dbReference type="Gene3D" id="3.60.15.10">
    <property type="entry name" value="Ribonuclease Z/Hydroxyacylglutathione hydrolase-like"/>
    <property type="match status" value="1"/>
</dbReference>
<name>A0A6B3W3U1_9BACI</name>